<sequence>MPAIIHVKLSGEGDFGPVDLECAIPPARLPVVMAALFGQAPSVPGMAVGAMHGSVPGVSDGGRPRENGGVDVFANEGAGGKVDDRAVTATRGVPGAGETHGAIGYTGDAAFSGAIDPGMFITGFVGSFSDLVGRLQPRGFAEIILLAAIWLQYRDGRSFVTRGDVRRLLRRQDHLRMPRNFSRDFHAAVARGYLEEVEGEDGYTVATDGFRWFRDECMK</sequence>
<accession>A0A853L0G1</accession>
<gene>
    <name evidence="1" type="ORF">TH4_09720</name>
</gene>
<evidence type="ECO:0000313" key="2">
    <source>
        <dbReference type="Proteomes" id="UP000094009"/>
    </source>
</evidence>
<reference evidence="1 2" key="1">
    <citation type="submission" date="2014-07" db="EMBL/GenBank/DDBJ databases">
        <title>Draft genome sequence of Thalassospira tepidiphila 1-1B.</title>
        <authorList>
            <person name="Lai Q."/>
            <person name="Shao Z."/>
        </authorList>
    </citation>
    <scope>NUCLEOTIDE SEQUENCE [LARGE SCALE GENOMIC DNA]</scope>
    <source>
        <strain evidence="1 2">MCCC 1A03514</strain>
    </source>
</reference>
<evidence type="ECO:0000313" key="1">
    <source>
        <dbReference type="EMBL" id="OAZ10490.1"/>
    </source>
</evidence>
<dbReference type="AlphaFoldDB" id="A0A853L0G1"/>
<name>A0A853L0G1_9PROT</name>
<dbReference type="RefSeq" id="WP_064780805.1">
    <property type="nucleotide sequence ID" value="NZ_JPVZ01000003.1"/>
</dbReference>
<dbReference type="EMBL" id="JPVZ01000003">
    <property type="protein sequence ID" value="OAZ10490.1"/>
    <property type="molecule type" value="Genomic_DNA"/>
</dbReference>
<organism evidence="1 2">
    <name type="scientific">Thalassospira tepidiphila MCCC 1A03514</name>
    <dbReference type="NCBI Taxonomy" id="1177930"/>
    <lineage>
        <taxon>Bacteria</taxon>
        <taxon>Pseudomonadati</taxon>
        <taxon>Pseudomonadota</taxon>
        <taxon>Alphaproteobacteria</taxon>
        <taxon>Rhodospirillales</taxon>
        <taxon>Thalassospiraceae</taxon>
        <taxon>Thalassospira</taxon>
    </lineage>
</organism>
<protein>
    <submittedName>
        <fullName evidence="1">Uncharacterized protein</fullName>
    </submittedName>
</protein>
<dbReference type="Proteomes" id="UP000094009">
    <property type="component" value="Unassembled WGS sequence"/>
</dbReference>
<comment type="caution">
    <text evidence="1">The sequence shown here is derived from an EMBL/GenBank/DDBJ whole genome shotgun (WGS) entry which is preliminary data.</text>
</comment>
<proteinExistence type="predicted"/>